<keyword evidence="2" id="KW-0732">Signal</keyword>
<protein>
    <recommendedName>
        <fullName evidence="5">Lipoprotein</fullName>
    </recommendedName>
</protein>
<dbReference type="HOGENOM" id="CLU_1068610_0_0_7"/>
<dbReference type="PROSITE" id="PS51257">
    <property type="entry name" value="PROKAR_LIPOPROTEIN"/>
    <property type="match status" value="1"/>
</dbReference>
<dbReference type="EMBL" id="CP001804">
    <property type="protein sequence ID" value="ACY16014.1"/>
    <property type="molecule type" value="Genomic_DNA"/>
</dbReference>
<organism evidence="3 4">
    <name type="scientific">Haliangium ochraceum (strain DSM 14365 / JCM 11303 / SMP-2)</name>
    <dbReference type="NCBI Taxonomy" id="502025"/>
    <lineage>
        <taxon>Bacteria</taxon>
        <taxon>Pseudomonadati</taxon>
        <taxon>Myxococcota</taxon>
        <taxon>Polyangia</taxon>
        <taxon>Haliangiales</taxon>
        <taxon>Kofleriaceae</taxon>
        <taxon>Haliangium</taxon>
    </lineage>
</organism>
<feature type="signal peptide" evidence="2">
    <location>
        <begin position="1"/>
        <end position="24"/>
    </location>
</feature>
<accession>D0LW82</accession>
<keyword evidence="4" id="KW-1185">Reference proteome</keyword>
<reference evidence="3 4" key="1">
    <citation type="journal article" date="2010" name="Stand. Genomic Sci.">
        <title>Complete genome sequence of Haliangium ochraceum type strain (SMP-2).</title>
        <authorList>
            <consortium name="US DOE Joint Genome Institute (JGI-PGF)"/>
            <person name="Ivanova N."/>
            <person name="Daum C."/>
            <person name="Lang E."/>
            <person name="Abt B."/>
            <person name="Kopitz M."/>
            <person name="Saunders E."/>
            <person name="Lapidus A."/>
            <person name="Lucas S."/>
            <person name="Glavina Del Rio T."/>
            <person name="Nolan M."/>
            <person name="Tice H."/>
            <person name="Copeland A."/>
            <person name="Cheng J.F."/>
            <person name="Chen F."/>
            <person name="Bruce D."/>
            <person name="Goodwin L."/>
            <person name="Pitluck S."/>
            <person name="Mavromatis K."/>
            <person name="Pati A."/>
            <person name="Mikhailova N."/>
            <person name="Chen A."/>
            <person name="Palaniappan K."/>
            <person name="Land M."/>
            <person name="Hauser L."/>
            <person name="Chang Y.J."/>
            <person name="Jeffries C.D."/>
            <person name="Detter J.C."/>
            <person name="Brettin T."/>
            <person name="Rohde M."/>
            <person name="Goker M."/>
            <person name="Bristow J."/>
            <person name="Markowitz V."/>
            <person name="Eisen J.A."/>
            <person name="Hugenholtz P."/>
            <person name="Kyrpides N.C."/>
            <person name="Klenk H.P."/>
        </authorList>
    </citation>
    <scope>NUCLEOTIDE SEQUENCE [LARGE SCALE GENOMIC DNA]</scope>
    <source>
        <strain evidence="4">DSM 14365 / CIP 107738 / JCM 11303 / AJ 13395 / SMP-2</strain>
    </source>
</reference>
<dbReference type="AlphaFoldDB" id="D0LW82"/>
<dbReference type="RefSeq" id="WP_012828613.1">
    <property type="nucleotide sequence ID" value="NC_013440.1"/>
</dbReference>
<name>D0LW82_HALO1</name>
<dbReference type="KEGG" id="hoh:Hoch_3512"/>
<evidence type="ECO:0008006" key="5">
    <source>
        <dbReference type="Google" id="ProtNLM"/>
    </source>
</evidence>
<evidence type="ECO:0000313" key="3">
    <source>
        <dbReference type="EMBL" id="ACY16014.1"/>
    </source>
</evidence>
<evidence type="ECO:0000313" key="4">
    <source>
        <dbReference type="Proteomes" id="UP000001880"/>
    </source>
</evidence>
<dbReference type="Proteomes" id="UP000001880">
    <property type="component" value="Chromosome"/>
</dbReference>
<evidence type="ECO:0000256" key="2">
    <source>
        <dbReference type="SAM" id="SignalP"/>
    </source>
</evidence>
<feature type="chain" id="PRO_5003011602" description="Lipoprotein" evidence="2">
    <location>
        <begin position="25"/>
        <end position="260"/>
    </location>
</feature>
<proteinExistence type="predicted"/>
<sequence length="260" mass="25874">MPRLDAILSLAMALPLAATLGACKADPPMTPPPSPDAGDGPDAGDADAGAGVCGADALFTGSYVDWDGNSTGPNNTLDTELSGGGEGFTITAPNGRVQMCLPGDASTTVDFVHPDYVPFTYVFAPETAATAFDMRGLTPVRADDLFIALGLTRDTLSAQVLVDVRMQAASAEAVGAPAVGARVLLDSASAGAFSEQDRGVFAAGDTVVGEALIFYANVAVDGGSTALTVTAPAGATCVGPSSLPLVAGAITATTVMCSMP</sequence>
<feature type="region of interest" description="Disordered" evidence="1">
    <location>
        <begin position="24"/>
        <end position="47"/>
    </location>
</feature>
<gene>
    <name evidence="3" type="ordered locus">Hoch_3512</name>
</gene>
<evidence type="ECO:0000256" key="1">
    <source>
        <dbReference type="SAM" id="MobiDB-lite"/>
    </source>
</evidence>